<keyword evidence="4" id="KW-1185">Reference proteome</keyword>
<feature type="chain" id="PRO_5012508250" evidence="2">
    <location>
        <begin position="18"/>
        <end position="220"/>
    </location>
</feature>
<dbReference type="EMBL" id="MCFA01000179">
    <property type="protein sequence ID" value="ORY00736.1"/>
    <property type="molecule type" value="Genomic_DNA"/>
</dbReference>
<dbReference type="OrthoDB" id="5427664at2759"/>
<gene>
    <name evidence="3" type="ORF">BCR34DRAFT_103014</name>
</gene>
<keyword evidence="2" id="KW-0732">Signal</keyword>
<protein>
    <submittedName>
        <fullName evidence="3">Uncharacterized protein</fullName>
    </submittedName>
</protein>
<dbReference type="Proteomes" id="UP000193144">
    <property type="component" value="Unassembled WGS sequence"/>
</dbReference>
<keyword evidence="1" id="KW-1133">Transmembrane helix</keyword>
<keyword evidence="1" id="KW-0812">Transmembrane</keyword>
<feature type="signal peptide" evidence="2">
    <location>
        <begin position="1"/>
        <end position="17"/>
    </location>
</feature>
<sequence length="220" mass="24998">MAFSIQSGISIIISVWAFLLAHQDSSDFPSLALWEPTRLILKGLCGDRQSLPEALVLLDDMFSRLGRLPIEERPFTYKRSASQVQLALAERVLVNTSHIQAFNGIAVLIAAVSERHRLDLYRQPIVYDIVNFTGVSFSASLLTFWVTADTEEFEYPWYKLFQLNSFVRSYVLLAIVFSVLYLTYVIFFAFALGTWDNNGSGLSYHYKHVALPNSSHPYVD</sequence>
<comment type="caution">
    <text evidence="3">The sequence shown here is derived from an EMBL/GenBank/DDBJ whole genome shotgun (WGS) entry which is preliminary data.</text>
</comment>
<name>A0A1Y1YRZ0_9PLEO</name>
<evidence type="ECO:0000256" key="1">
    <source>
        <dbReference type="SAM" id="Phobius"/>
    </source>
</evidence>
<evidence type="ECO:0000313" key="3">
    <source>
        <dbReference type="EMBL" id="ORY00736.1"/>
    </source>
</evidence>
<organism evidence="3 4">
    <name type="scientific">Clohesyomyces aquaticus</name>
    <dbReference type="NCBI Taxonomy" id="1231657"/>
    <lineage>
        <taxon>Eukaryota</taxon>
        <taxon>Fungi</taxon>
        <taxon>Dikarya</taxon>
        <taxon>Ascomycota</taxon>
        <taxon>Pezizomycotina</taxon>
        <taxon>Dothideomycetes</taxon>
        <taxon>Pleosporomycetidae</taxon>
        <taxon>Pleosporales</taxon>
        <taxon>Lindgomycetaceae</taxon>
        <taxon>Clohesyomyces</taxon>
    </lineage>
</organism>
<reference evidence="3 4" key="1">
    <citation type="submission" date="2016-07" db="EMBL/GenBank/DDBJ databases">
        <title>Pervasive Adenine N6-methylation of Active Genes in Fungi.</title>
        <authorList>
            <consortium name="DOE Joint Genome Institute"/>
            <person name="Mondo S.J."/>
            <person name="Dannebaum R.O."/>
            <person name="Kuo R.C."/>
            <person name="Labutti K."/>
            <person name="Haridas S."/>
            <person name="Kuo A."/>
            <person name="Salamov A."/>
            <person name="Ahrendt S.R."/>
            <person name="Lipzen A."/>
            <person name="Sullivan W."/>
            <person name="Andreopoulos W.B."/>
            <person name="Clum A."/>
            <person name="Lindquist E."/>
            <person name="Daum C."/>
            <person name="Ramamoorthy G.K."/>
            <person name="Gryganskyi A."/>
            <person name="Culley D."/>
            <person name="Magnuson J.K."/>
            <person name="James T.Y."/>
            <person name="O'Malley M.A."/>
            <person name="Stajich J.E."/>
            <person name="Spatafora J.W."/>
            <person name="Visel A."/>
            <person name="Grigoriev I.V."/>
        </authorList>
    </citation>
    <scope>NUCLEOTIDE SEQUENCE [LARGE SCALE GENOMIC DNA]</scope>
    <source>
        <strain evidence="3 4">CBS 115471</strain>
    </source>
</reference>
<proteinExistence type="predicted"/>
<feature type="transmembrane region" description="Helical" evidence="1">
    <location>
        <begin position="167"/>
        <end position="192"/>
    </location>
</feature>
<dbReference type="AlphaFoldDB" id="A0A1Y1YRZ0"/>
<feature type="transmembrane region" description="Helical" evidence="1">
    <location>
        <begin position="125"/>
        <end position="147"/>
    </location>
</feature>
<evidence type="ECO:0000313" key="4">
    <source>
        <dbReference type="Proteomes" id="UP000193144"/>
    </source>
</evidence>
<evidence type="ECO:0000256" key="2">
    <source>
        <dbReference type="SAM" id="SignalP"/>
    </source>
</evidence>
<accession>A0A1Y1YRZ0</accession>
<keyword evidence="1" id="KW-0472">Membrane</keyword>